<feature type="transmembrane region" description="Helical" evidence="1">
    <location>
        <begin position="437"/>
        <end position="456"/>
    </location>
</feature>
<dbReference type="Proteomes" id="UP001235343">
    <property type="component" value="Unassembled WGS sequence"/>
</dbReference>
<comment type="caution">
    <text evidence="2">The sequence shown here is derived from an EMBL/GenBank/DDBJ whole genome shotgun (WGS) entry which is preliminary data.</text>
</comment>
<evidence type="ECO:0000313" key="3">
    <source>
        <dbReference type="Proteomes" id="UP001235343"/>
    </source>
</evidence>
<dbReference type="EMBL" id="JASTZU010000034">
    <property type="protein sequence ID" value="MDL4840890.1"/>
    <property type="molecule type" value="Genomic_DNA"/>
</dbReference>
<feature type="transmembrane region" description="Helical" evidence="1">
    <location>
        <begin position="198"/>
        <end position="220"/>
    </location>
</feature>
<gene>
    <name evidence="2" type="ORF">QQS35_10550</name>
</gene>
<proteinExistence type="predicted"/>
<keyword evidence="1" id="KW-0472">Membrane</keyword>
<feature type="transmembrane region" description="Helical" evidence="1">
    <location>
        <begin position="463"/>
        <end position="483"/>
    </location>
</feature>
<evidence type="ECO:0000256" key="1">
    <source>
        <dbReference type="SAM" id="Phobius"/>
    </source>
</evidence>
<keyword evidence="3" id="KW-1185">Reference proteome</keyword>
<feature type="transmembrane region" description="Helical" evidence="1">
    <location>
        <begin position="299"/>
        <end position="326"/>
    </location>
</feature>
<evidence type="ECO:0000313" key="2">
    <source>
        <dbReference type="EMBL" id="MDL4840890.1"/>
    </source>
</evidence>
<keyword evidence="1" id="KW-1133">Transmembrane helix</keyword>
<feature type="transmembrane region" description="Helical" evidence="1">
    <location>
        <begin position="240"/>
        <end position="260"/>
    </location>
</feature>
<feature type="transmembrane region" description="Helical" evidence="1">
    <location>
        <begin position="24"/>
        <end position="42"/>
    </location>
</feature>
<reference evidence="2 3" key="1">
    <citation type="submission" date="2023-06" db="EMBL/GenBank/DDBJ databases">
        <title>Aquibacillus rhizosphaerae LR5S19.</title>
        <authorList>
            <person name="Sun J.-Q."/>
        </authorList>
    </citation>
    <scope>NUCLEOTIDE SEQUENCE [LARGE SCALE GENOMIC DNA]</scope>
    <source>
        <strain evidence="2 3">LR5S19</strain>
    </source>
</reference>
<feature type="transmembrane region" description="Helical" evidence="1">
    <location>
        <begin position="86"/>
        <end position="105"/>
    </location>
</feature>
<feature type="transmembrane region" description="Helical" evidence="1">
    <location>
        <begin position="126"/>
        <end position="153"/>
    </location>
</feature>
<organism evidence="2 3">
    <name type="scientific">Aquibacillus rhizosphaerae</name>
    <dbReference type="NCBI Taxonomy" id="3051431"/>
    <lineage>
        <taxon>Bacteria</taxon>
        <taxon>Bacillati</taxon>
        <taxon>Bacillota</taxon>
        <taxon>Bacilli</taxon>
        <taxon>Bacillales</taxon>
        <taxon>Bacillaceae</taxon>
        <taxon>Aquibacillus</taxon>
    </lineage>
</organism>
<dbReference type="RefSeq" id="WP_285932035.1">
    <property type="nucleotide sequence ID" value="NZ_JASTZU010000034.1"/>
</dbReference>
<feature type="transmembrane region" description="Helical" evidence="1">
    <location>
        <begin position="165"/>
        <end position="186"/>
    </location>
</feature>
<sequence>MASNSFVKAGVLIRLIIRQDRMRISLWLIGLTFFTLVVPVAFSNLYGTEQDIAGIVETMRNPAMTAMVGPGNLENYTLGAMTAHQMLLMTAAVVGLMSILIVARHTRVEEEDGRIEIIRSLPTGRLSYLNATLLVLVGLNVVLALVVGFGLFALGIENMEIVGSLLYGAVLGATGLVFAGVTAVIAQLSDSSRGTTGLSIAVLLIAYLVRAIGDVSNQALSWFSPLGWVTKAEVYGANNWFPVILMLVITTILFIVAFYLHAIRDLDSGFLPSKPGKKYASQFLLSPIGLVLRLQRTGIIAWAIGMFVLGISYGSVLGDLEAFFAGNDMMEQILIQVEGYTLIEQFLPMLMIVMALLATVPPIMAMNKLFGEEKKERIVHVIGRAVSRSQLMISYLIVAIVNGFVMLSLTAIGLWAAGTFVVEGGLDFSTIYLAALAYYPAMVVMISIAAFLIGFLPKLLSMIWLYVFYSFMVLYLGGLFQFSDWVGQLSPFGFIPQYPVEDMKYFPLLLLILIAIVFMIAGVFGYRNRDIL</sequence>
<protein>
    <submittedName>
        <fullName evidence="2">ABC transporter permease</fullName>
    </submittedName>
</protein>
<name>A0ABT7L6Q6_9BACI</name>
<feature type="transmembrane region" description="Helical" evidence="1">
    <location>
        <begin position="391"/>
        <end position="417"/>
    </location>
</feature>
<accession>A0ABT7L6Q6</accession>
<feature type="transmembrane region" description="Helical" evidence="1">
    <location>
        <begin position="503"/>
        <end position="526"/>
    </location>
</feature>
<feature type="transmembrane region" description="Helical" evidence="1">
    <location>
        <begin position="346"/>
        <end position="370"/>
    </location>
</feature>
<keyword evidence="1" id="KW-0812">Transmembrane</keyword>